<proteinExistence type="predicted"/>
<evidence type="ECO:0000256" key="5">
    <source>
        <dbReference type="ARBA" id="ARBA00022806"/>
    </source>
</evidence>
<keyword evidence="7" id="KW-0809">Transit peptide</keyword>
<dbReference type="InterPro" id="IPR050699">
    <property type="entry name" value="RNA-DNA_Helicase"/>
</dbReference>
<keyword evidence="3" id="KW-0547">Nucleotide-binding</keyword>
<evidence type="ECO:0000256" key="1">
    <source>
        <dbReference type="ARBA" id="ARBA00004173"/>
    </source>
</evidence>
<accession>A0A4P9XE28</accession>
<evidence type="ECO:0000256" key="2">
    <source>
        <dbReference type="ARBA" id="ARBA00012552"/>
    </source>
</evidence>
<dbReference type="GO" id="GO:0005524">
    <property type="term" value="F:ATP binding"/>
    <property type="evidence" value="ECO:0007669"/>
    <property type="project" value="UniProtKB-KW"/>
</dbReference>
<dbReference type="InterPro" id="IPR027417">
    <property type="entry name" value="P-loop_NTPase"/>
</dbReference>
<dbReference type="PANTHER" id="PTHR12131:SF1">
    <property type="entry name" value="ATP-DEPENDENT RNA HELICASE SUPV3L1, MITOCHONDRIAL-RELATED"/>
    <property type="match status" value="1"/>
</dbReference>
<keyword evidence="5" id="KW-0347">Helicase</keyword>
<dbReference type="SMART" id="SM00487">
    <property type="entry name" value="DEXDc"/>
    <property type="match status" value="1"/>
</dbReference>
<dbReference type="Pfam" id="PF22527">
    <property type="entry name" value="DEXQc_Suv3"/>
    <property type="match status" value="1"/>
</dbReference>
<feature type="domain" description="Helicase ATP-binding" evidence="10">
    <location>
        <begin position="15"/>
        <end position="160"/>
    </location>
</feature>
<evidence type="ECO:0000313" key="13">
    <source>
        <dbReference type="Proteomes" id="UP000274922"/>
    </source>
</evidence>
<organism evidence="12 13">
    <name type="scientific">Caulochytrium protostelioides</name>
    <dbReference type="NCBI Taxonomy" id="1555241"/>
    <lineage>
        <taxon>Eukaryota</taxon>
        <taxon>Fungi</taxon>
        <taxon>Fungi incertae sedis</taxon>
        <taxon>Chytridiomycota</taxon>
        <taxon>Chytridiomycota incertae sedis</taxon>
        <taxon>Chytridiomycetes</taxon>
        <taxon>Caulochytriales</taxon>
        <taxon>Caulochytriaceae</taxon>
        <taxon>Caulochytrium</taxon>
    </lineage>
</organism>
<keyword evidence="6" id="KW-0067">ATP-binding</keyword>
<keyword evidence="13" id="KW-1185">Reference proteome</keyword>
<evidence type="ECO:0000256" key="4">
    <source>
        <dbReference type="ARBA" id="ARBA00022801"/>
    </source>
</evidence>
<dbReference type="AlphaFoldDB" id="A0A4P9XE28"/>
<dbReference type="GO" id="GO:0016787">
    <property type="term" value="F:hydrolase activity"/>
    <property type="evidence" value="ECO:0007669"/>
    <property type="project" value="UniProtKB-KW"/>
</dbReference>
<keyword evidence="4" id="KW-0378">Hydrolase</keyword>
<feature type="non-terminal residue" evidence="12">
    <location>
        <position position="390"/>
    </location>
</feature>
<dbReference type="STRING" id="1555241.A0A4P9XE28"/>
<sequence>MAITDLRAPARAYPRARALQRRVILHVGPTNSGKTYNALQDFEAAASAAYLAPLRLLAHEVFQRLQGKGIPCNMITGEQRHVSHNVRRTAMTIEMAQLEQDVDVAVVDEIQMLANDQRGWAWSAAILGLPAKTLHLCGEATAVPLIRRMLRDTGDTIEVREYERLTSLAIEPILPHLSHLQRGDAVIAFSRRRIFELKSQIENATALRCAVVYGSLPPETRSLQAQHFNDTGHPIDVLVASDAVGMGLNLNIRRVVFDTTSKFNGQYQEELSLSQMKQIAGRAGRYGTEWEHGTVTAFHKTDHAKLARALKQIPPPLTHAGIQPTLDQLVVLAQHLPDDTLSTLLLKFAHLATIDGVYMLCNIQALIDVCALTEEYELGIADRWQLTMCP</sequence>
<evidence type="ECO:0000256" key="8">
    <source>
        <dbReference type="ARBA" id="ARBA00023128"/>
    </source>
</evidence>
<dbReference type="InterPro" id="IPR001650">
    <property type="entry name" value="Helicase_C-like"/>
</dbReference>
<dbReference type="OrthoDB" id="6692397at2759"/>
<evidence type="ECO:0000259" key="10">
    <source>
        <dbReference type="PROSITE" id="PS51192"/>
    </source>
</evidence>
<comment type="subcellular location">
    <subcellularLocation>
        <location evidence="1">Mitochondrion</location>
    </subcellularLocation>
</comment>
<evidence type="ECO:0000256" key="3">
    <source>
        <dbReference type="ARBA" id="ARBA00022741"/>
    </source>
</evidence>
<dbReference type="EMBL" id="ML014123">
    <property type="protein sequence ID" value="RKP03410.1"/>
    <property type="molecule type" value="Genomic_DNA"/>
</dbReference>
<dbReference type="FunFam" id="3.40.50.300:FF:000269">
    <property type="entry name" value="ATP-dependent RNA helicase SUPV3L1, mitochondrial"/>
    <property type="match status" value="1"/>
</dbReference>
<dbReference type="SMART" id="SM00490">
    <property type="entry name" value="HELICc"/>
    <property type="match status" value="1"/>
</dbReference>
<dbReference type="InterPro" id="IPR014001">
    <property type="entry name" value="Helicase_ATP-bd"/>
</dbReference>
<dbReference type="CDD" id="cd18805">
    <property type="entry name" value="SF2_C_suv3"/>
    <property type="match status" value="1"/>
</dbReference>
<dbReference type="GO" id="GO:0045025">
    <property type="term" value="C:mitochondrial degradosome"/>
    <property type="evidence" value="ECO:0007669"/>
    <property type="project" value="TreeGrafter"/>
</dbReference>
<gene>
    <name evidence="12" type="ORF">CXG81DRAFT_9559</name>
</gene>
<dbReference type="PROSITE" id="PS51192">
    <property type="entry name" value="HELICASE_ATP_BIND_1"/>
    <property type="match status" value="1"/>
</dbReference>
<dbReference type="PANTHER" id="PTHR12131">
    <property type="entry name" value="ATP-DEPENDENT RNA AND DNA HELICASE"/>
    <property type="match status" value="1"/>
</dbReference>
<comment type="catalytic activity">
    <reaction evidence="9">
        <text>ATP + H2O = ADP + phosphate + H(+)</text>
        <dbReference type="Rhea" id="RHEA:13065"/>
        <dbReference type="ChEBI" id="CHEBI:15377"/>
        <dbReference type="ChEBI" id="CHEBI:15378"/>
        <dbReference type="ChEBI" id="CHEBI:30616"/>
        <dbReference type="ChEBI" id="CHEBI:43474"/>
        <dbReference type="ChEBI" id="CHEBI:456216"/>
        <dbReference type="EC" id="3.6.4.13"/>
    </reaction>
</comment>
<name>A0A4P9XE28_9FUNG</name>
<dbReference type="GO" id="GO:0003724">
    <property type="term" value="F:RNA helicase activity"/>
    <property type="evidence" value="ECO:0007669"/>
    <property type="project" value="UniProtKB-EC"/>
</dbReference>
<reference evidence="13" key="1">
    <citation type="journal article" date="2018" name="Nat. Microbiol.">
        <title>Leveraging single-cell genomics to expand the fungal tree of life.</title>
        <authorList>
            <person name="Ahrendt S.R."/>
            <person name="Quandt C.A."/>
            <person name="Ciobanu D."/>
            <person name="Clum A."/>
            <person name="Salamov A."/>
            <person name="Andreopoulos B."/>
            <person name="Cheng J.F."/>
            <person name="Woyke T."/>
            <person name="Pelin A."/>
            <person name="Henrissat B."/>
            <person name="Reynolds N.K."/>
            <person name="Benny G.L."/>
            <person name="Smith M.E."/>
            <person name="James T.Y."/>
            <person name="Grigoriev I.V."/>
        </authorList>
    </citation>
    <scope>NUCLEOTIDE SEQUENCE [LARGE SCALE GENOMIC DNA]</scope>
    <source>
        <strain evidence="13">ATCC 52028</strain>
    </source>
</reference>
<dbReference type="Gene3D" id="1.20.272.40">
    <property type="match status" value="1"/>
</dbReference>
<protein>
    <recommendedName>
        <fullName evidence="2">RNA helicase</fullName>
        <ecNumber evidence="2">3.6.4.13</ecNumber>
    </recommendedName>
</protein>
<dbReference type="Proteomes" id="UP000274922">
    <property type="component" value="Unassembled WGS sequence"/>
</dbReference>
<dbReference type="PROSITE" id="PS51194">
    <property type="entry name" value="HELICASE_CTER"/>
    <property type="match status" value="1"/>
</dbReference>
<dbReference type="InterPro" id="IPR055206">
    <property type="entry name" value="DEXQc_SUV3"/>
</dbReference>
<evidence type="ECO:0000313" key="12">
    <source>
        <dbReference type="EMBL" id="RKP03410.1"/>
    </source>
</evidence>
<dbReference type="Pfam" id="PF00271">
    <property type="entry name" value="Helicase_C"/>
    <property type="match status" value="1"/>
</dbReference>
<dbReference type="GO" id="GO:0000965">
    <property type="term" value="P:mitochondrial RNA 3'-end processing"/>
    <property type="evidence" value="ECO:0007669"/>
    <property type="project" value="TreeGrafter"/>
</dbReference>
<evidence type="ECO:0000256" key="6">
    <source>
        <dbReference type="ARBA" id="ARBA00022840"/>
    </source>
</evidence>
<feature type="domain" description="Helicase C-terminal" evidence="11">
    <location>
        <begin position="172"/>
        <end position="330"/>
    </location>
</feature>
<evidence type="ECO:0000256" key="9">
    <source>
        <dbReference type="ARBA" id="ARBA00047984"/>
    </source>
</evidence>
<dbReference type="Gene3D" id="3.40.50.300">
    <property type="entry name" value="P-loop containing nucleotide triphosphate hydrolases"/>
    <property type="match status" value="2"/>
</dbReference>
<dbReference type="FunFam" id="3.40.50.300:FF:000957">
    <property type="entry name" value="ATP-dependent RNA helicase SUV3L, mitochondrial"/>
    <property type="match status" value="1"/>
</dbReference>
<evidence type="ECO:0000259" key="11">
    <source>
        <dbReference type="PROSITE" id="PS51194"/>
    </source>
</evidence>
<evidence type="ECO:0000256" key="7">
    <source>
        <dbReference type="ARBA" id="ARBA00022946"/>
    </source>
</evidence>
<dbReference type="SUPFAM" id="SSF52540">
    <property type="entry name" value="P-loop containing nucleoside triphosphate hydrolases"/>
    <property type="match status" value="1"/>
</dbReference>
<keyword evidence="8" id="KW-0496">Mitochondrion</keyword>
<dbReference type="EC" id="3.6.4.13" evidence="2"/>